<organism evidence="1">
    <name type="scientific">Soboliphyme baturini</name>
    <dbReference type="NCBI Taxonomy" id="241478"/>
    <lineage>
        <taxon>Eukaryota</taxon>
        <taxon>Metazoa</taxon>
        <taxon>Ecdysozoa</taxon>
        <taxon>Nematoda</taxon>
        <taxon>Enoplea</taxon>
        <taxon>Dorylaimia</taxon>
        <taxon>Dioctophymatida</taxon>
        <taxon>Dioctophymatoidea</taxon>
        <taxon>Soboliphymatidae</taxon>
        <taxon>Soboliphyme</taxon>
    </lineage>
</organism>
<sequence length="135" mass="14967">LLNFVSNDGTYDREPSFTTVSFVDVDQEGTYASGSQDVASYSPPEDWTPSISPIVVHTSVLSRICADSGTGQRAEWSYLQKFFASIVVLEKIKDQNVGVWRPGQVNINSSVFDFKFYIDQTSLSQVLVKITKNGT</sequence>
<dbReference type="AlphaFoldDB" id="A0A183JAP1"/>
<evidence type="ECO:0000313" key="1">
    <source>
        <dbReference type="WBParaSite" id="SBAD_0001335301-mRNA-1"/>
    </source>
</evidence>
<proteinExistence type="predicted"/>
<accession>A0A183JAP1</accession>
<name>A0A183JAP1_9BILA</name>
<protein>
    <submittedName>
        <fullName evidence="1">DOC domain-containing protein</fullName>
    </submittedName>
</protein>
<reference evidence="1" key="1">
    <citation type="submission" date="2016-06" db="UniProtKB">
        <authorList>
            <consortium name="WormBaseParasite"/>
        </authorList>
    </citation>
    <scope>IDENTIFICATION</scope>
</reference>
<dbReference type="WBParaSite" id="SBAD_0001335301-mRNA-1">
    <property type="protein sequence ID" value="SBAD_0001335301-mRNA-1"/>
    <property type="gene ID" value="SBAD_0001335301"/>
</dbReference>